<evidence type="ECO:0000259" key="4">
    <source>
        <dbReference type="Pfam" id="PF08241"/>
    </source>
</evidence>
<dbReference type="InterPro" id="IPR029063">
    <property type="entry name" value="SAM-dependent_MTases_sf"/>
</dbReference>
<organism evidence="5 6">
    <name type="scientific">Blastocystis sp. subtype 1 (strain ATCC 50177 / NandII)</name>
    <dbReference type="NCBI Taxonomy" id="478820"/>
    <lineage>
        <taxon>Eukaryota</taxon>
        <taxon>Sar</taxon>
        <taxon>Stramenopiles</taxon>
        <taxon>Bigyra</taxon>
        <taxon>Opalozoa</taxon>
        <taxon>Opalinata</taxon>
        <taxon>Blastocystidae</taxon>
        <taxon>Blastocystis</taxon>
    </lineage>
</organism>
<comment type="caution">
    <text evidence="5">The sequence shown here is derived from an EMBL/GenBank/DDBJ whole genome shotgun (WGS) entry which is preliminary data.</text>
</comment>
<dbReference type="GO" id="GO:0008757">
    <property type="term" value="F:S-adenosylmethionine-dependent methyltransferase activity"/>
    <property type="evidence" value="ECO:0007669"/>
    <property type="project" value="InterPro"/>
</dbReference>
<gene>
    <name evidence="5" type="ORF">AV274_6563</name>
</gene>
<evidence type="ECO:0000256" key="1">
    <source>
        <dbReference type="ARBA" id="ARBA00008361"/>
    </source>
</evidence>
<evidence type="ECO:0000313" key="5">
    <source>
        <dbReference type="EMBL" id="OAO11728.1"/>
    </source>
</evidence>
<evidence type="ECO:0000256" key="2">
    <source>
        <dbReference type="ARBA" id="ARBA00022603"/>
    </source>
</evidence>
<dbReference type="Pfam" id="PF08241">
    <property type="entry name" value="Methyltransf_11"/>
    <property type="match status" value="1"/>
</dbReference>
<name>A0A196S3J6_BLAHN</name>
<proteinExistence type="inferred from homology"/>
<dbReference type="Proteomes" id="UP000078348">
    <property type="component" value="Unassembled WGS sequence"/>
</dbReference>
<protein>
    <submittedName>
        <fullName evidence="5">Methyltransferase</fullName>
    </submittedName>
</protein>
<feature type="domain" description="Methyltransferase type 11" evidence="4">
    <location>
        <begin position="41"/>
        <end position="99"/>
    </location>
</feature>
<dbReference type="InterPro" id="IPR051419">
    <property type="entry name" value="Lys/N-term_MeTrsfase_sf"/>
</dbReference>
<keyword evidence="6" id="KW-1185">Reference proteome</keyword>
<dbReference type="GO" id="GO:0032259">
    <property type="term" value="P:methylation"/>
    <property type="evidence" value="ECO:0007669"/>
    <property type="project" value="UniProtKB-KW"/>
</dbReference>
<dbReference type="EMBL" id="LXWW01000580">
    <property type="protein sequence ID" value="OAO11728.1"/>
    <property type="molecule type" value="Genomic_DNA"/>
</dbReference>
<dbReference type="STRING" id="478820.A0A196S3J6"/>
<dbReference type="OrthoDB" id="411785at2759"/>
<dbReference type="AlphaFoldDB" id="A0A196S3J6"/>
<reference evidence="5 6" key="1">
    <citation type="submission" date="2016-05" db="EMBL/GenBank/DDBJ databases">
        <title>Nuclear genome of Blastocystis sp. subtype 1 NandII.</title>
        <authorList>
            <person name="Gentekaki E."/>
            <person name="Curtis B."/>
            <person name="Stairs C."/>
            <person name="Eme L."/>
            <person name="Herman E."/>
            <person name="Klimes V."/>
            <person name="Arias M.C."/>
            <person name="Elias M."/>
            <person name="Hilliou F."/>
            <person name="Klute M."/>
            <person name="Malik S.-B."/>
            <person name="Pightling A."/>
            <person name="Rachubinski R."/>
            <person name="Salas D."/>
            <person name="Schlacht A."/>
            <person name="Suga H."/>
            <person name="Archibald J."/>
            <person name="Ball S.G."/>
            <person name="Clark G."/>
            <person name="Dacks J."/>
            <person name="Van Der Giezen M."/>
            <person name="Tsaousis A."/>
            <person name="Roger A."/>
        </authorList>
    </citation>
    <scope>NUCLEOTIDE SEQUENCE [LARGE SCALE GENOMIC DNA]</scope>
    <source>
        <strain evidence="6">ATCC 50177 / NandII</strain>
    </source>
</reference>
<keyword evidence="2 5" id="KW-0489">Methyltransferase</keyword>
<comment type="similarity">
    <text evidence="1">Belongs to the methyltransferase superfamily.</text>
</comment>
<evidence type="ECO:0000256" key="3">
    <source>
        <dbReference type="ARBA" id="ARBA00022679"/>
    </source>
</evidence>
<dbReference type="Gene3D" id="3.40.50.150">
    <property type="entry name" value="Vaccinia Virus protein VP39"/>
    <property type="match status" value="1"/>
</dbReference>
<evidence type="ECO:0000313" key="6">
    <source>
        <dbReference type="Proteomes" id="UP000078348"/>
    </source>
</evidence>
<dbReference type="PANTHER" id="PTHR12176">
    <property type="entry name" value="SAM-DEPENDENT METHYLTRANSFERASE SUPERFAMILY PROTEIN"/>
    <property type="match status" value="1"/>
</dbReference>
<dbReference type="PANTHER" id="PTHR12176:SF79">
    <property type="entry name" value="METHYLTRANSFERASE TYPE 11 DOMAIN-CONTAINING PROTEIN"/>
    <property type="match status" value="1"/>
</dbReference>
<accession>A0A196S3J6</accession>
<sequence>MVFILKSIRRHRVMNYNSLKQFDIERFIKRTDKILFPGCGNSYQVMDCFDLSFDDNTFDSVIDKSTLDTFLCSEEMFANIPRYLEGVHRVLKPGGSFLIVSFNPPDAMEMVFSLCESMTYELALRHWEEMQGLESLRELYPDLSEEDTKGMYTYLYVLKN</sequence>
<dbReference type="SUPFAM" id="SSF53335">
    <property type="entry name" value="S-adenosyl-L-methionine-dependent methyltransferases"/>
    <property type="match status" value="1"/>
</dbReference>
<keyword evidence="3 5" id="KW-0808">Transferase</keyword>
<dbReference type="InterPro" id="IPR013216">
    <property type="entry name" value="Methyltransf_11"/>
</dbReference>